<dbReference type="Gene3D" id="3.40.50.720">
    <property type="entry name" value="NAD(P)-binding Rossmann-like Domain"/>
    <property type="match status" value="1"/>
</dbReference>
<dbReference type="RefSeq" id="WP_035603484.1">
    <property type="nucleotide sequence ID" value="NZ_JEMG01000001.1"/>
</dbReference>
<dbReference type="InterPro" id="IPR036291">
    <property type="entry name" value="NAD(P)-bd_dom_sf"/>
</dbReference>
<dbReference type="EMBL" id="JEMG01000001">
    <property type="protein sequence ID" value="EYC49652.1"/>
    <property type="molecule type" value="Genomic_DNA"/>
</dbReference>
<dbReference type="Proteomes" id="UP000023268">
    <property type="component" value="Unassembled WGS sequence"/>
</dbReference>
<protein>
    <submittedName>
        <fullName evidence="3">3-oxoacyl-ACP reductase</fullName>
    </submittedName>
</protein>
<organism evidence="3 4">
    <name type="scientific">Hylemonella gracilis str. Niagara R</name>
    <dbReference type="NCBI Taxonomy" id="1458275"/>
    <lineage>
        <taxon>Bacteria</taxon>
        <taxon>Pseudomonadati</taxon>
        <taxon>Pseudomonadota</taxon>
        <taxon>Betaproteobacteria</taxon>
        <taxon>Burkholderiales</taxon>
        <taxon>Comamonadaceae</taxon>
        <taxon>Hylemonella</taxon>
    </lineage>
</organism>
<dbReference type="PROSITE" id="PS00061">
    <property type="entry name" value="ADH_SHORT"/>
    <property type="match status" value="1"/>
</dbReference>
<dbReference type="PRINTS" id="PR00080">
    <property type="entry name" value="SDRFAMILY"/>
</dbReference>
<dbReference type="GO" id="GO:0016616">
    <property type="term" value="F:oxidoreductase activity, acting on the CH-OH group of donors, NAD or NADP as acceptor"/>
    <property type="evidence" value="ECO:0007669"/>
    <property type="project" value="TreeGrafter"/>
</dbReference>
<accession>A0A016XDL2</accession>
<evidence type="ECO:0000313" key="3">
    <source>
        <dbReference type="EMBL" id="EYC49652.1"/>
    </source>
</evidence>
<dbReference type="STRING" id="1458275.AZ34_00250"/>
<comment type="similarity">
    <text evidence="1">Belongs to the short-chain dehydrogenases/reductases (SDR) family.</text>
</comment>
<proteinExistence type="inferred from homology"/>
<reference evidence="3 4" key="1">
    <citation type="submission" date="2014-02" db="EMBL/GenBank/DDBJ databases">
        <title>Draft Genome of Hylemonella gracilis isolated from the Niagara River.</title>
        <authorList>
            <person name="Pawlowski D.R."/>
            <person name="Koudelka G.B."/>
        </authorList>
    </citation>
    <scope>NUCLEOTIDE SEQUENCE [LARGE SCALE GENOMIC DNA]</scope>
    <source>
        <strain evidence="3 4">Niagara R</strain>
    </source>
</reference>
<dbReference type="PRINTS" id="PR00081">
    <property type="entry name" value="GDHRDH"/>
</dbReference>
<evidence type="ECO:0000313" key="4">
    <source>
        <dbReference type="Proteomes" id="UP000023268"/>
    </source>
</evidence>
<name>A0A016XDL2_9BURK</name>
<dbReference type="AlphaFoldDB" id="A0A016XDL2"/>
<dbReference type="FunFam" id="3.40.50.720:FF:000173">
    <property type="entry name" value="3-oxoacyl-[acyl-carrier protein] reductase"/>
    <property type="match status" value="1"/>
</dbReference>
<sequence length="256" mass="26807">MTQATTHDVALVTGAAQGLGEVIARRLHAAGYKVALADLDLDQAEAVAKSLNASGTNHEERATALKLDIRSKADFEAARDALLARWGSVQVLVNNATVTLHTPLMKISPEEFNHVITTNLGGTFLGCQVFGAYFAEQKYGRIINLASLAGQNGGTSAGAHYASSKAGILVLTKVVAKELAGAGVTVNALAPGPIDLPTVRATVPAEKLQHIIDNVIPVHQLGNPDFIADTLVHLASRQAGYVTGAAWDLNGGIFMR</sequence>
<dbReference type="InterPro" id="IPR020904">
    <property type="entry name" value="Sc_DH/Rdtase_CS"/>
</dbReference>
<dbReference type="SUPFAM" id="SSF51735">
    <property type="entry name" value="NAD(P)-binding Rossmann-fold domains"/>
    <property type="match status" value="1"/>
</dbReference>
<evidence type="ECO:0000256" key="2">
    <source>
        <dbReference type="ARBA" id="ARBA00023002"/>
    </source>
</evidence>
<dbReference type="OrthoDB" id="9806974at2"/>
<dbReference type="InterPro" id="IPR002347">
    <property type="entry name" value="SDR_fam"/>
</dbReference>
<dbReference type="GO" id="GO:0006633">
    <property type="term" value="P:fatty acid biosynthetic process"/>
    <property type="evidence" value="ECO:0007669"/>
    <property type="project" value="TreeGrafter"/>
</dbReference>
<dbReference type="eggNOG" id="COG1028">
    <property type="taxonomic scope" value="Bacteria"/>
</dbReference>
<evidence type="ECO:0000256" key="1">
    <source>
        <dbReference type="ARBA" id="ARBA00006484"/>
    </source>
</evidence>
<gene>
    <name evidence="3" type="ORF">AZ34_00250</name>
</gene>
<dbReference type="PANTHER" id="PTHR42760">
    <property type="entry name" value="SHORT-CHAIN DEHYDROGENASES/REDUCTASES FAMILY MEMBER"/>
    <property type="match status" value="1"/>
</dbReference>
<keyword evidence="2" id="KW-0560">Oxidoreductase</keyword>
<comment type="caution">
    <text evidence="3">The sequence shown here is derived from an EMBL/GenBank/DDBJ whole genome shotgun (WGS) entry which is preliminary data.</text>
</comment>
<dbReference type="GO" id="GO:0048038">
    <property type="term" value="F:quinone binding"/>
    <property type="evidence" value="ECO:0007669"/>
    <property type="project" value="TreeGrafter"/>
</dbReference>
<dbReference type="Pfam" id="PF13561">
    <property type="entry name" value="adh_short_C2"/>
    <property type="match status" value="1"/>
</dbReference>
<dbReference type="PANTHER" id="PTHR42760:SF133">
    <property type="entry name" value="3-OXOACYL-[ACYL-CARRIER-PROTEIN] REDUCTASE"/>
    <property type="match status" value="1"/>
</dbReference>